<gene>
    <name evidence="4" type="primary">LOC107224343</name>
</gene>
<feature type="region of interest" description="Disordered" evidence="1">
    <location>
        <begin position="1727"/>
        <end position="1772"/>
    </location>
</feature>
<dbReference type="Pfam" id="PF15255">
    <property type="entry name" value="CAP-ZIP_m"/>
    <property type="match status" value="1"/>
</dbReference>
<feature type="region of interest" description="Disordered" evidence="1">
    <location>
        <begin position="1611"/>
        <end position="1674"/>
    </location>
</feature>
<organism evidence="3 4">
    <name type="scientific">Neodiprion lecontei</name>
    <name type="common">Redheaded pine sawfly</name>
    <dbReference type="NCBI Taxonomy" id="441921"/>
    <lineage>
        <taxon>Eukaryota</taxon>
        <taxon>Metazoa</taxon>
        <taxon>Ecdysozoa</taxon>
        <taxon>Arthropoda</taxon>
        <taxon>Hexapoda</taxon>
        <taxon>Insecta</taxon>
        <taxon>Pterygota</taxon>
        <taxon>Neoptera</taxon>
        <taxon>Endopterygota</taxon>
        <taxon>Hymenoptera</taxon>
        <taxon>Tenthredinoidea</taxon>
        <taxon>Diprionidae</taxon>
        <taxon>Diprioninae</taxon>
        <taxon>Neodiprion</taxon>
    </lineage>
</organism>
<dbReference type="RefSeq" id="XP_046594399.1">
    <property type="nucleotide sequence ID" value="XM_046738443.1"/>
</dbReference>
<feature type="compositionally biased region" description="Basic and acidic residues" evidence="1">
    <location>
        <begin position="1377"/>
        <end position="1390"/>
    </location>
</feature>
<feature type="compositionally biased region" description="Low complexity" evidence="1">
    <location>
        <begin position="534"/>
        <end position="544"/>
    </location>
</feature>
<feature type="compositionally biased region" description="Polar residues" evidence="1">
    <location>
        <begin position="964"/>
        <end position="973"/>
    </location>
</feature>
<feature type="compositionally biased region" description="Polar residues" evidence="1">
    <location>
        <begin position="869"/>
        <end position="895"/>
    </location>
</feature>
<evidence type="ECO:0000313" key="3">
    <source>
        <dbReference type="Proteomes" id="UP000829291"/>
    </source>
</evidence>
<dbReference type="GeneID" id="107224343"/>
<feature type="compositionally biased region" description="Basic and acidic residues" evidence="1">
    <location>
        <begin position="1078"/>
        <end position="1101"/>
    </location>
</feature>
<feature type="region of interest" description="Disordered" evidence="1">
    <location>
        <begin position="189"/>
        <end position="258"/>
    </location>
</feature>
<feature type="region of interest" description="Disordered" evidence="1">
    <location>
        <begin position="1002"/>
        <end position="1176"/>
    </location>
</feature>
<protein>
    <submittedName>
        <fullName evidence="4">WASH complex subunit 2C isoform X1</fullName>
    </submittedName>
</protein>
<feature type="region of interest" description="Disordered" evidence="1">
    <location>
        <begin position="868"/>
        <end position="896"/>
    </location>
</feature>
<reference evidence="4" key="1">
    <citation type="submission" date="2025-08" db="UniProtKB">
        <authorList>
            <consortium name="RefSeq"/>
        </authorList>
    </citation>
    <scope>IDENTIFICATION</scope>
    <source>
        <tissue evidence="4">Thorax and Abdomen</tissue>
    </source>
</reference>
<feature type="compositionally biased region" description="Basic and acidic residues" evidence="1">
    <location>
        <begin position="1757"/>
        <end position="1772"/>
    </location>
</feature>
<feature type="compositionally biased region" description="Polar residues" evidence="1">
    <location>
        <begin position="1646"/>
        <end position="1655"/>
    </location>
</feature>
<feature type="compositionally biased region" description="Polar residues" evidence="1">
    <location>
        <begin position="1611"/>
        <end position="1639"/>
    </location>
</feature>
<feature type="compositionally biased region" description="Low complexity" evidence="1">
    <location>
        <begin position="790"/>
        <end position="810"/>
    </location>
</feature>
<feature type="domain" description="FAM21/CAPZIP" evidence="2">
    <location>
        <begin position="1181"/>
        <end position="1238"/>
    </location>
</feature>
<evidence type="ECO:0000313" key="4">
    <source>
        <dbReference type="RefSeq" id="XP_046594399.1"/>
    </source>
</evidence>
<feature type="region of interest" description="Disordered" evidence="1">
    <location>
        <begin position="1377"/>
        <end position="1555"/>
    </location>
</feature>
<feature type="compositionally biased region" description="Polar residues" evidence="1">
    <location>
        <begin position="1391"/>
        <end position="1415"/>
    </location>
</feature>
<feature type="region of interest" description="Disordered" evidence="1">
    <location>
        <begin position="777"/>
        <end position="826"/>
    </location>
</feature>
<feature type="compositionally biased region" description="Basic residues" evidence="1">
    <location>
        <begin position="1212"/>
        <end position="1227"/>
    </location>
</feature>
<evidence type="ECO:0000256" key="1">
    <source>
        <dbReference type="SAM" id="MobiDB-lite"/>
    </source>
</evidence>
<feature type="region of interest" description="Disordered" evidence="1">
    <location>
        <begin position="415"/>
        <end position="514"/>
    </location>
</feature>
<sequence>MDSAGPERAEKPWDHPWTTDEMREKRTAWNLAGDAGLLQHLQQFSDKLMTTANKTQEALNSFSSELDETIIFIDNITNTSLALANTQFIESRVYEDEIEAEPPKEQQLEVPKTKEQLDTELIASIGETVRRGIAIMEEKYEILEVIASDSEDEGETAIPSVILRPKDPYQDRPLPYIIGSEKWKNSTKIGLETSSSDSDRQEEGESESDSGDDTAVVSKQINMHKPRIARLSSSSSESNDFNAMNNTVQNIDDRGSYDNQDIFGSENETSTTANSVPKNSISGAPNFAEELAKRLGSVIPPQKSINAQVIDEPVTTQPEDDLFTQEDEDLFGAPSKNLFSEPTSLFSEKSRNSLWGNKLNDPLQSSIIPSSLDVPPPISAVATKPKSAIDDLFGDADSEDSDNLFSSKLSTSKLFKQQNSPTNSLRTEGKPKSKNLLSVSRITEKTGMATSTPETNDMVNSLFGDEPEDEGNIFSGESNRNDWIAAKKSVPDKSTGSTPAEASNTSSKKKPVGGVSILGQIDIFASGKLRRQPSSESCSSQSSSDFETPRSRATNTRNATNSVINNDSSNGSSVMISRNMQSGESSGISLQPPSVDDVTAGSNISPNFQPAMTSTWNKTGDMYRERIASDSLFAAKTLSRDNENSLNNARIEEAPDSAEVQSSDIFLETDEIFGPPPLPEAGSKTERKSKVASLFDDFDSDDDLFSNTSSGSRSQKSADLLTTTTTSRPSDKFNIFKNRGLFDDDEKETADELGGDIFGGKVSANANLFASKVVEEVSVSSRKDEEKTEQVSSSTVVQQKSFSSSVGKQSTNKETPQTAPAANIGSIFDDLDDDDLFAPNFGKKISESQRKMAPSLFDDGAEDLFAAPSKTTSKFDQGDSKASSVKKTEASSETVVKSGANIGGQIKSKVMEQLAAKLDLAKTVEKTDVESKSGSEATVAGGNVERTINTEEEHSTLSKHDGDSISSKNKSKNLATKILNEIKTVQKSKLLEADAKPEIAKKPAVLKKLNQRSDVAASKSAEIRSEIIEETKTVTEGSWVKSFESETRVSSSEEERSSTTSKSDNIYTEQATSSTSFKSEEISSIEEKREPPKTLEIRSGEKPNTVQRRVVSGKIKNLMGRMSDLKILSPTDSPPAWRKNEDRVEEESDKDTADGSCSSTSRHNPTPTLPADEPSKPVALLLPTDQKEIEPAISFDQPVQVETLSVAASKSRVRIQTKRRPQSRHARQNALRKSGIDFDSVDFAIDNNSETNRNLSSNSENNNPSMTENSANFENIVNSNNDRLIISRGMSENVSVRVTESSSSTFLDDRSEISFSKESTLSMNKNTLLSPSTDEEDLFDVPPDLPEDPPKEDNLFGRAPILSPVESFVKVQKTAKYETSKSENRTHSQEGETTVFSDQFESSSNQVVTTESSCIDTKKEDVKKWETPITGKEVRADKNTSIRDEELSGKANLRDKSQEQQDSGIESKAESREISKRDEKKEQLTDPLRDGNHDPLKDPSNLFPFVTKTPSPEKGKNLLFDDDDDGLFSNCSSKKPEHGKLRVTDKSKTTTSTAKKQSLDIFAEDSETDFFTTALPKSVRKPHQESKIDLFADDDNQDDDLFGGATKKLTNKASATSSRTVTTEENITKTESSSKSQSIFGEIGKENTSGSQKTTGAKVRPETKKGGTTSGIFSDDDSAEIFTAGINTKPVEGIPTGKKIVKDIFGDQSSGDEDMFAAKKSVIKKPTTSSGLFDDDDNEGGEDIFGKSTTSYVSRSESAEKRGAIKRTGTRDLRKTAEQIVEDPLSILQKD</sequence>
<name>A0ABM3G2A4_NEOLC</name>
<feature type="compositionally biased region" description="Polar residues" evidence="1">
    <location>
        <begin position="239"/>
        <end position="250"/>
    </location>
</feature>
<proteinExistence type="predicted"/>
<dbReference type="Proteomes" id="UP000829291">
    <property type="component" value="Chromosome 4"/>
</dbReference>
<feature type="compositionally biased region" description="Polar residues" evidence="1">
    <location>
        <begin position="448"/>
        <end position="459"/>
    </location>
</feature>
<feature type="region of interest" description="Disordered" evidence="1">
    <location>
        <begin position="1248"/>
        <end position="1270"/>
    </location>
</feature>
<keyword evidence="3" id="KW-1185">Reference proteome</keyword>
<feature type="compositionally biased region" description="Polar residues" evidence="1">
    <location>
        <begin position="707"/>
        <end position="728"/>
    </location>
</feature>
<feature type="region of interest" description="Disordered" evidence="1">
    <location>
        <begin position="925"/>
        <end position="973"/>
    </location>
</feature>
<feature type="compositionally biased region" description="Basic and acidic residues" evidence="1">
    <location>
        <begin position="1021"/>
        <end position="1033"/>
    </location>
</feature>
<feature type="compositionally biased region" description="Polar residues" evidence="1">
    <location>
        <begin position="492"/>
        <end position="506"/>
    </location>
</feature>
<feature type="region of interest" description="Disordered" evidence="1">
    <location>
        <begin position="1212"/>
        <end position="1233"/>
    </location>
</feature>
<feature type="compositionally biased region" description="Basic and acidic residues" evidence="1">
    <location>
        <begin position="948"/>
        <end position="963"/>
    </location>
</feature>
<dbReference type="InterPro" id="IPR029341">
    <property type="entry name" value="FAM21/CAPZIP"/>
</dbReference>
<feature type="region of interest" description="Disordered" evidence="1">
    <location>
        <begin position="670"/>
        <end position="735"/>
    </location>
</feature>
<feature type="compositionally biased region" description="Polar residues" evidence="1">
    <location>
        <begin position="1155"/>
        <end position="1166"/>
    </location>
</feature>
<feature type="compositionally biased region" description="Basic and acidic residues" evidence="1">
    <location>
        <begin position="1416"/>
        <end position="1497"/>
    </location>
</feature>
<feature type="compositionally biased region" description="Basic and acidic residues" evidence="1">
    <location>
        <begin position="1534"/>
        <end position="1548"/>
    </location>
</feature>
<feature type="region of interest" description="Disordered" evidence="1">
    <location>
        <begin position="526"/>
        <end position="596"/>
    </location>
</feature>
<feature type="compositionally biased region" description="Polar residues" evidence="1">
    <location>
        <begin position="551"/>
        <end position="592"/>
    </location>
</feature>
<feature type="compositionally biased region" description="Polar residues" evidence="1">
    <location>
        <begin position="417"/>
        <end position="426"/>
    </location>
</feature>
<feature type="compositionally biased region" description="Acidic residues" evidence="1">
    <location>
        <begin position="1733"/>
        <end position="1742"/>
    </location>
</feature>
<accession>A0ABM3G2A4</accession>
<feature type="compositionally biased region" description="Polar residues" evidence="1">
    <location>
        <begin position="1747"/>
        <end position="1756"/>
    </location>
</feature>
<feature type="compositionally biased region" description="Basic and acidic residues" evidence="1">
    <location>
        <begin position="1043"/>
        <end position="1057"/>
    </location>
</feature>
<evidence type="ECO:0000259" key="2">
    <source>
        <dbReference type="Pfam" id="PF15255"/>
    </source>
</evidence>